<dbReference type="EMBL" id="LK028611">
    <property type="protein sequence ID" value="CDS24620.1"/>
    <property type="molecule type" value="Genomic_DNA"/>
</dbReference>
<name>A0A068WWU1_ECHGR</name>
<proteinExistence type="predicted"/>
<protein>
    <submittedName>
        <fullName evidence="1 3">Expressed protein</fullName>
    </submittedName>
</protein>
<evidence type="ECO:0000313" key="3">
    <source>
        <dbReference type="WBParaSite" id="EgrG_000921500"/>
    </source>
</evidence>
<dbReference type="AlphaFoldDB" id="A0A068WWU1"/>
<dbReference type="Proteomes" id="UP000492820">
    <property type="component" value="Unassembled WGS sequence"/>
</dbReference>
<dbReference type="OrthoDB" id="10261878at2759"/>
<evidence type="ECO:0000313" key="1">
    <source>
        <dbReference type="EMBL" id="CDS24620.1"/>
    </source>
</evidence>
<sequence>MAQADGKVELNEAEIASAPMVTLRNAAFKFAFDKGCFASPLSSTTMESPRYMARYTEPPLRYEWISRVVSSGSRLDREGCYPSGLFKFVVTMAKPNSAPSDMHVEQVFI</sequence>
<gene>
    <name evidence="1" type="ORF">EgrG_000921500</name>
</gene>
<dbReference type="WBParaSite" id="EgrG_000921500">
    <property type="protein sequence ID" value="EgrG_000921500"/>
    <property type="gene ID" value="EgrG_000921500"/>
</dbReference>
<reference evidence="1" key="2">
    <citation type="submission" date="2014-06" db="EMBL/GenBank/DDBJ databases">
        <authorList>
            <person name="Aslett M."/>
        </authorList>
    </citation>
    <scope>NUCLEOTIDE SEQUENCE</scope>
</reference>
<evidence type="ECO:0000313" key="2">
    <source>
        <dbReference type="Proteomes" id="UP000492820"/>
    </source>
</evidence>
<reference evidence="3" key="3">
    <citation type="submission" date="2020-10" db="UniProtKB">
        <authorList>
            <consortium name="WormBaseParasite"/>
        </authorList>
    </citation>
    <scope>IDENTIFICATION</scope>
</reference>
<organism evidence="1">
    <name type="scientific">Echinococcus granulosus</name>
    <name type="common">Hydatid tapeworm</name>
    <dbReference type="NCBI Taxonomy" id="6210"/>
    <lineage>
        <taxon>Eukaryota</taxon>
        <taxon>Metazoa</taxon>
        <taxon>Spiralia</taxon>
        <taxon>Lophotrochozoa</taxon>
        <taxon>Platyhelminthes</taxon>
        <taxon>Cestoda</taxon>
        <taxon>Eucestoda</taxon>
        <taxon>Cyclophyllidea</taxon>
        <taxon>Taeniidae</taxon>
        <taxon>Echinococcus</taxon>
        <taxon>Echinococcus granulosus group</taxon>
    </lineage>
</organism>
<accession>A0A068WWU1</accession>
<reference evidence="1 2" key="1">
    <citation type="journal article" date="2013" name="Nature">
        <title>The genomes of four tapeworm species reveal adaptations to parasitism.</title>
        <authorList>
            <person name="Tsai I.J."/>
            <person name="Zarowiecki M."/>
            <person name="Holroyd N."/>
            <person name="Garciarrubio A."/>
            <person name="Sanchez-Flores A."/>
            <person name="Brooks K.L."/>
            <person name="Tracey A."/>
            <person name="Bobes R.J."/>
            <person name="Fragoso G."/>
            <person name="Sciutto E."/>
            <person name="Aslett M."/>
            <person name="Beasley H."/>
            <person name="Bennett H.M."/>
            <person name="Cai J."/>
            <person name="Camicia F."/>
            <person name="Clark R."/>
            <person name="Cucher M."/>
            <person name="De Silva N."/>
            <person name="Day T.A."/>
            <person name="Deplazes P."/>
            <person name="Estrada K."/>
            <person name="Fernandez C."/>
            <person name="Holland P.W."/>
            <person name="Hou J."/>
            <person name="Hu S."/>
            <person name="Huckvale T."/>
            <person name="Hung S.S."/>
            <person name="Kamenetzky L."/>
            <person name="Keane J.A."/>
            <person name="Kiss F."/>
            <person name="Koziol U."/>
            <person name="Lambert O."/>
            <person name="Liu K."/>
            <person name="Luo X."/>
            <person name="Luo Y."/>
            <person name="Macchiaroli N."/>
            <person name="Nichol S."/>
            <person name="Paps J."/>
            <person name="Parkinson J."/>
            <person name="Pouchkina-Stantcheva N."/>
            <person name="Riddiford N."/>
            <person name="Rosenzvit M."/>
            <person name="Salinas G."/>
            <person name="Wasmuth J.D."/>
            <person name="Zamanian M."/>
            <person name="Zheng Y."/>
            <person name="Cai X."/>
            <person name="Soberon X."/>
            <person name="Olson P.D."/>
            <person name="Laclette J.P."/>
            <person name="Brehm K."/>
            <person name="Berriman M."/>
            <person name="Garciarrubio A."/>
            <person name="Bobes R.J."/>
            <person name="Fragoso G."/>
            <person name="Sanchez-Flores A."/>
            <person name="Estrada K."/>
            <person name="Cevallos M.A."/>
            <person name="Morett E."/>
            <person name="Gonzalez V."/>
            <person name="Portillo T."/>
            <person name="Ochoa-Leyva A."/>
            <person name="Jose M.V."/>
            <person name="Sciutto E."/>
            <person name="Landa A."/>
            <person name="Jimenez L."/>
            <person name="Valdes V."/>
            <person name="Carrero J.C."/>
            <person name="Larralde C."/>
            <person name="Morales-Montor J."/>
            <person name="Limon-Lason J."/>
            <person name="Soberon X."/>
            <person name="Laclette J.P."/>
        </authorList>
    </citation>
    <scope>NUCLEOTIDE SEQUENCE [LARGE SCALE GENOMIC DNA]</scope>
</reference>